<dbReference type="SMART" id="SM00448">
    <property type="entry name" value="REC"/>
    <property type="match status" value="1"/>
</dbReference>
<feature type="compositionally biased region" description="Low complexity" evidence="2">
    <location>
        <begin position="10"/>
        <end position="21"/>
    </location>
</feature>
<dbReference type="eggNOG" id="arCOG02589">
    <property type="taxonomic scope" value="Archaea"/>
</dbReference>
<evidence type="ECO:0000313" key="5">
    <source>
        <dbReference type="Proteomes" id="UP000002698"/>
    </source>
</evidence>
<organism evidence="4 5">
    <name type="scientific">Natronomonas pharaonis (strain ATCC 35678 / DSM 2160 / CIP 103997 / JCM 8858 / NBRC 14720 / NCIMB 2260 / Gabara)</name>
    <name type="common">Halobacterium pharaonis</name>
    <dbReference type="NCBI Taxonomy" id="348780"/>
    <lineage>
        <taxon>Archaea</taxon>
        <taxon>Methanobacteriati</taxon>
        <taxon>Methanobacteriota</taxon>
        <taxon>Stenosarchaea group</taxon>
        <taxon>Halobacteria</taxon>
        <taxon>Halobacteriales</taxon>
        <taxon>Natronomonadaceae</taxon>
        <taxon>Natronomonas</taxon>
    </lineage>
</organism>
<dbReference type="EnsemblBacteria" id="CAI48161">
    <property type="protein sequence ID" value="CAI48161"/>
    <property type="gene ID" value="NP_0140A"/>
</dbReference>
<dbReference type="HOGENOM" id="CLU_000445_69_17_2"/>
<evidence type="ECO:0000259" key="3">
    <source>
        <dbReference type="PROSITE" id="PS50110"/>
    </source>
</evidence>
<dbReference type="Pfam" id="PF00072">
    <property type="entry name" value="Response_reg"/>
    <property type="match status" value="1"/>
</dbReference>
<dbReference type="GeneID" id="3700768"/>
<dbReference type="KEGG" id="nph:NP_0140A"/>
<reference evidence="4 5" key="1">
    <citation type="journal article" date="2005" name="Genome Res.">
        <title>Living with two extremes: conclusions from the genome sequence of Natronomonas pharaonis.</title>
        <authorList>
            <person name="Falb M."/>
            <person name="Pfeiffer F."/>
            <person name="Palm P."/>
            <person name="Rodewald K."/>
            <person name="Hickmann V."/>
            <person name="Tittor J."/>
            <person name="Oesterhelt D."/>
        </authorList>
    </citation>
    <scope>NUCLEOTIDE SEQUENCE [LARGE SCALE GENOMIC DNA]</scope>
    <source>
        <strain evidence="5">ATCC 35678 / DSM 2160 / CIP 103997 / JCM 8858 / NBRC 14720 / NCIMB 2260 / Gabara</strain>
    </source>
</reference>
<protein>
    <submittedName>
        <fullName evidence="4">Receiver box response regulator</fullName>
    </submittedName>
</protein>
<accession>A0A1U7ETD9</accession>
<feature type="modified residue" description="4-aspartylphosphate" evidence="1">
    <location>
        <position position="80"/>
    </location>
</feature>
<evidence type="ECO:0000256" key="2">
    <source>
        <dbReference type="SAM" id="MobiDB-lite"/>
    </source>
</evidence>
<evidence type="ECO:0000256" key="1">
    <source>
        <dbReference type="PROSITE-ProRule" id="PRU00169"/>
    </source>
</evidence>
<dbReference type="RefSeq" id="WP_011321800.1">
    <property type="nucleotide sequence ID" value="NC_007426.1"/>
</dbReference>
<dbReference type="Proteomes" id="UP000002698">
    <property type="component" value="Chromosome"/>
</dbReference>
<gene>
    <name evidence="4" type="ordered locus">NP_0140A</name>
</gene>
<name>A0A1U7ETD9_NATPD</name>
<dbReference type="InterPro" id="IPR011006">
    <property type="entry name" value="CheY-like_superfamily"/>
</dbReference>
<feature type="region of interest" description="Disordered" evidence="2">
    <location>
        <begin position="1"/>
        <end position="21"/>
    </location>
</feature>
<dbReference type="PANTHER" id="PTHR44520">
    <property type="entry name" value="RESPONSE REGULATOR RCP1-RELATED"/>
    <property type="match status" value="1"/>
</dbReference>
<dbReference type="InterPro" id="IPR001789">
    <property type="entry name" value="Sig_transdc_resp-reg_receiver"/>
</dbReference>
<dbReference type="AlphaFoldDB" id="A0A1U7ETD9"/>
<feature type="domain" description="Response regulatory" evidence="3">
    <location>
        <begin position="26"/>
        <end position="147"/>
    </location>
</feature>
<keyword evidence="5" id="KW-1185">Reference proteome</keyword>
<proteinExistence type="predicted"/>
<dbReference type="CDD" id="cd17557">
    <property type="entry name" value="REC_Rcp-like"/>
    <property type="match status" value="1"/>
</dbReference>
<dbReference type="InterPro" id="IPR052893">
    <property type="entry name" value="TCS_response_regulator"/>
</dbReference>
<dbReference type="Gene3D" id="3.40.50.2300">
    <property type="match status" value="1"/>
</dbReference>
<dbReference type="PANTHER" id="PTHR44520:SF2">
    <property type="entry name" value="RESPONSE REGULATOR RCP1"/>
    <property type="match status" value="1"/>
</dbReference>
<dbReference type="EMBL" id="CR936257">
    <property type="protein sequence ID" value="CAI48161.2"/>
    <property type="molecule type" value="Genomic_DNA"/>
</dbReference>
<dbReference type="STRING" id="348780.NP_0140A"/>
<evidence type="ECO:0000313" key="4">
    <source>
        <dbReference type="EMBL" id="CAI48161.2"/>
    </source>
</evidence>
<sequence length="159" mass="17445">MPEPADVGDESAPSGGAEAAAVEPASILLVEDNPGDVKLTKKAFEKAALANHIDVAADGVEAMTYLRDDDRDRPDIVLLDLKLPRMSGHEVLEEIKSDPDLRRIPVVILTSSESERDIVDSYDDHANAYLTKPVTFDGFRDVVKRIEGFWFCVATLPPR</sequence>
<dbReference type="OrthoDB" id="9652at2157"/>
<dbReference type="GO" id="GO:0000160">
    <property type="term" value="P:phosphorelay signal transduction system"/>
    <property type="evidence" value="ECO:0007669"/>
    <property type="project" value="InterPro"/>
</dbReference>
<dbReference type="SUPFAM" id="SSF52172">
    <property type="entry name" value="CheY-like"/>
    <property type="match status" value="1"/>
</dbReference>
<keyword evidence="1" id="KW-0597">Phosphoprotein</keyword>
<dbReference type="PROSITE" id="PS50110">
    <property type="entry name" value="RESPONSE_REGULATORY"/>
    <property type="match status" value="1"/>
</dbReference>